<keyword evidence="2" id="KW-1185">Reference proteome</keyword>
<organism evidence="1 2">
    <name type="scientific">Mucuna pruriens</name>
    <name type="common">Velvet bean</name>
    <name type="synonym">Dolichos pruriens</name>
    <dbReference type="NCBI Taxonomy" id="157652"/>
    <lineage>
        <taxon>Eukaryota</taxon>
        <taxon>Viridiplantae</taxon>
        <taxon>Streptophyta</taxon>
        <taxon>Embryophyta</taxon>
        <taxon>Tracheophyta</taxon>
        <taxon>Spermatophyta</taxon>
        <taxon>Magnoliopsida</taxon>
        <taxon>eudicotyledons</taxon>
        <taxon>Gunneridae</taxon>
        <taxon>Pentapetalae</taxon>
        <taxon>rosids</taxon>
        <taxon>fabids</taxon>
        <taxon>Fabales</taxon>
        <taxon>Fabaceae</taxon>
        <taxon>Papilionoideae</taxon>
        <taxon>50 kb inversion clade</taxon>
        <taxon>NPAAA clade</taxon>
        <taxon>indigoferoid/millettioid clade</taxon>
        <taxon>Phaseoleae</taxon>
        <taxon>Mucuna</taxon>
    </lineage>
</organism>
<accession>A0A371IFJ8</accession>
<dbReference type="AlphaFoldDB" id="A0A371IFJ8"/>
<feature type="non-terminal residue" evidence="1">
    <location>
        <position position="1"/>
    </location>
</feature>
<sequence>MSKLDPCVVRCIFLGYVTYRYCGPIGKCHYTTIDATFLKSRSYYSRATTSYPQGWLGMKT</sequence>
<evidence type="ECO:0000313" key="2">
    <source>
        <dbReference type="Proteomes" id="UP000257109"/>
    </source>
</evidence>
<gene>
    <name evidence="1" type="ORF">CR513_01202</name>
</gene>
<comment type="caution">
    <text evidence="1">The sequence shown here is derived from an EMBL/GenBank/DDBJ whole genome shotgun (WGS) entry which is preliminary data.</text>
</comment>
<dbReference type="EMBL" id="QJKJ01000190">
    <property type="protein sequence ID" value="RDY13831.1"/>
    <property type="molecule type" value="Genomic_DNA"/>
</dbReference>
<name>A0A371IFJ8_MUCPR</name>
<protein>
    <submittedName>
        <fullName evidence="1">Uncharacterized protein</fullName>
    </submittedName>
</protein>
<evidence type="ECO:0000313" key="1">
    <source>
        <dbReference type="EMBL" id="RDY13831.1"/>
    </source>
</evidence>
<dbReference type="Proteomes" id="UP000257109">
    <property type="component" value="Unassembled WGS sequence"/>
</dbReference>
<dbReference type="OrthoDB" id="1750639at2759"/>
<proteinExistence type="predicted"/>
<reference evidence="1" key="1">
    <citation type="submission" date="2018-05" db="EMBL/GenBank/DDBJ databases">
        <title>Draft genome of Mucuna pruriens seed.</title>
        <authorList>
            <person name="Nnadi N.E."/>
            <person name="Vos R."/>
            <person name="Hasami M.H."/>
            <person name="Devisetty U.K."/>
            <person name="Aguiy J.C."/>
        </authorList>
    </citation>
    <scope>NUCLEOTIDE SEQUENCE [LARGE SCALE GENOMIC DNA]</scope>
    <source>
        <strain evidence="1">JCA_2017</strain>
    </source>
</reference>